<evidence type="ECO:0000313" key="2">
    <source>
        <dbReference type="Proteomes" id="UP001589613"/>
    </source>
</evidence>
<organism evidence="1 2">
    <name type="scientific">Ornithinimicrobium kibberense</name>
    <dbReference type="NCBI Taxonomy" id="282060"/>
    <lineage>
        <taxon>Bacteria</taxon>
        <taxon>Bacillati</taxon>
        <taxon>Actinomycetota</taxon>
        <taxon>Actinomycetes</taxon>
        <taxon>Micrococcales</taxon>
        <taxon>Ornithinimicrobiaceae</taxon>
        <taxon>Ornithinimicrobium</taxon>
    </lineage>
</organism>
<keyword evidence="2" id="KW-1185">Reference proteome</keyword>
<reference evidence="1 2" key="1">
    <citation type="submission" date="2024-09" db="EMBL/GenBank/DDBJ databases">
        <authorList>
            <person name="Sun Q."/>
            <person name="Mori K."/>
        </authorList>
    </citation>
    <scope>NUCLEOTIDE SEQUENCE [LARGE SCALE GENOMIC DNA]</scope>
    <source>
        <strain evidence="1 2">JCM 12763</strain>
    </source>
</reference>
<gene>
    <name evidence="1" type="ORF">ACFFN0_09935</name>
</gene>
<proteinExistence type="predicted"/>
<evidence type="ECO:0000313" key="1">
    <source>
        <dbReference type="EMBL" id="MFB9732363.1"/>
    </source>
</evidence>
<dbReference type="RefSeq" id="WP_141338567.1">
    <property type="nucleotide sequence ID" value="NZ_JBHMAX010000017.1"/>
</dbReference>
<name>A0ABV5V3G5_9MICO</name>
<dbReference type="Proteomes" id="UP001589613">
    <property type="component" value="Unassembled WGS sequence"/>
</dbReference>
<sequence length="291" mass="32683">MTPGRRFSRDEFHAKVAGFDRADLVKVLWTLYWRGSAPVRERIEDLLEPEAKKARASAHQQPPDAGQVLARVTEFAALARSGAYLAGDRRVSRQERTRWRTTFRALAQDSISALSGDDVHTAVRAVRVLVDLACETKEYDYFRSEDPMEAARFVVSDAVAVMWARLRDTQGAGPMVEQAVKDLVRWERRWGWTRRGDGRVSAQEVSLASTLAGLLVVPDLWTLAAREHADAVDAVLRRRARGRQGRSRTELAEDLSEWHSLLGTHLTVSQHDELLDRLSAHPALAEAVRNG</sequence>
<accession>A0ABV5V3G5</accession>
<comment type="caution">
    <text evidence="1">The sequence shown here is derived from an EMBL/GenBank/DDBJ whole genome shotgun (WGS) entry which is preliminary data.</text>
</comment>
<protein>
    <submittedName>
        <fullName evidence="1">Uncharacterized protein</fullName>
    </submittedName>
</protein>
<dbReference type="EMBL" id="JBHMAX010000017">
    <property type="protein sequence ID" value="MFB9732363.1"/>
    <property type="molecule type" value="Genomic_DNA"/>
</dbReference>